<accession>A0ABQ9XDB0</accession>
<dbReference type="EMBL" id="JARBJD010000181">
    <property type="protein sequence ID" value="KAK2948205.1"/>
    <property type="molecule type" value="Genomic_DNA"/>
</dbReference>
<keyword evidence="2" id="KW-0472">Membrane</keyword>
<evidence type="ECO:0000256" key="2">
    <source>
        <dbReference type="SAM" id="Phobius"/>
    </source>
</evidence>
<feature type="compositionally biased region" description="Polar residues" evidence="1">
    <location>
        <begin position="1"/>
        <end position="18"/>
    </location>
</feature>
<comment type="caution">
    <text evidence="4">The sequence shown here is derived from an EMBL/GenBank/DDBJ whole genome shotgun (WGS) entry which is preliminary data.</text>
</comment>
<evidence type="ECO:0000259" key="3">
    <source>
        <dbReference type="PROSITE" id="PS50011"/>
    </source>
</evidence>
<organism evidence="4 5">
    <name type="scientific">Blattamonas nauphoetae</name>
    <dbReference type="NCBI Taxonomy" id="2049346"/>
    <lineage>
        <taxon>Eukaryota</taxon>
        <taxon>Metamonada</taxon>
        <taxon>Preaxostyla</taxon>
        <taxon>Oxymonadida</taxon>
        <taxon>Blattamonas</taxon>
    </lineage>
</organism>
<proteinExistence type="predicted"/>
<feature type="transmembrane region" description="Helical" evidence="2">
    <location>
        <begin position="2465"/>
        <end position="2488"/>
    </location>
</feature>
<reference evidence="4 5" key="1">
    <citation type="journal article" date="2022" name="bioRxiv">
        <title>Genomics of Preaxostyla Flagellates Illuminates Evolutionary Transitions and the Path Towards Mitochondrial Loss.</title>
        <authorList>
            <person name="Novak L.V.F."/>
            <person name="Treitli S.C."/>
            <person name="Pyrih J."/>
            <person name="Halakuc P."/>
            <person name="Pipaliya S.V."/>
            <person name="Vacek V."/>
            <person name="Brzon O."/>
            <person name="Soukal P."/>
            <person name="Eme L."/>
            <person name="Dacks J.B."/>
            <person name="Karnkowska A."/>
            <person name="Elias M."/>
            <person name="Hampl V."/>
        </authorList>
    </citation>
    <scope>NUCLEOTIDE SEQUENCE [LARGE SCALE GENOMIC DNA]</scope>
    <source>
        <strain evidence="4">NAU3</strain>
        <tissue evidence="4">Gut</tissue>
    </source>
</reference>
<evidence type="ECO:0000313" key="4">
    <source>
        <dbReference type="EMBL" id="KAK2948205.1"/>
    </source>
</evidence>
<dbReference type="InterPro" id="IPR001245">
    <property type="entry name" value="Ser-Thr/Tyr_kinase_cat_dom"/>
</dbReference>
<evidence type="ECO:0000313" key="5">
    <source>
        <dbReference type="Proteomes" id="UP001281761"/>
    </source>
</evidence>
<dbReference type="SUPFAM" id="SSF56112">
    <property type="entry name" value="Protein kinase-like (PK-like)"/>
    <property type="match status" value="1"/>
</dbReference>
<name>A0ABQ9XDB0_9EUKA</name>
<dbReference type="Pfam" id="PF07714">
    <property type="entry name" value="PK_Tyr_Ser-Thr"/>
    <property type="match status" value="1"/>
</dbReference>
<dbReference type="InterPro" id="IPR000719">
    <property type="entry name" value="Prot_kinase_dom"/>
</dbReference>
<dbReference type="InterPro" id="IPR011009">
    <property type="entry name" value="Kinase-like_dom_sf"/>
</dbReference>
<gene>
    <name evidence="4" type="ORF">BLNAU_16824</name>
</gene>
<evidence type="ECO:0000256" key="1">
    <source>
        <dbReference type="SAM" id="MobiDB-lite"/>
    </source>
</evidence>
<keyword evidence="5" id="KW-1185">Reference proteome</keyword>
<feature type="compositionally biased region" description="Basic and acidic residues" evidence="1">
    <location>
        <begin position="2662"/>
        <end position="2680"/>
    </location>
</feature>
<protein>
    <recommendedName>
        <fullName evidence="3">Protein kinase domain-containing protein</fullName>
    </recommendedName>
</protein>
<feature type="domain" description="Protein kinase" evidence="3">
    <location>
        <begin position="2436"/>
        <end position="2765"/>
    </location>
</feature>
<feature type="region of interest" description="Disordered" evidence="1">
    <location>
        <begin position="1"/>
        <end position="21"/>
    </location>
</feature>
<keyword evidence="2" id="KW-0812">Transmembrane</keyword>
<feature type="region of interest" description="Disordered" evidence="1">
    <location>
        <begin position="2656"/>
        <end position="2680"/>
    </location>
</feature>
<dbReference type="Proteomes" id="UP001281761">
    <property type="component" value="Unassembled WGS sequence"/>
</dbReference>
<keyword evidence="2" id="KW-1133">Transmembrane helix</keyword>
<dbReference type="PROSITE" id="PS50011">
    <property type="entry name" value="PROTEIN_KINASE_DOM"/>
    <property type="match status" value="1"/>
</dbReference>
<dbReference type="Gene3D" id="1.10.510.10">
    <property type="entry name" value="Transferase(Phosphotransferase) domain 1"/>
    <property type="match status" value="1"/>
</dbReference>
<sequence>MGITQVRMSPSDTTSIDSLSDPVCGGREVRNMFGGKCMWKHLDSDEQDRNRDIADPCGKREFEMSEAAITKAVEFRGLGFLVNSSTFTTITTTGIESAGSGNVSLVSLALKPSSPSATLFTVKSSRSFLGQVRVESIEEHAAPLLVFSAGTSNVINCWFNLISLNEDAAVSITDSASVTFRATWADLTKCSSSGRAGCLDLTASATTSSVVFSDVIFSFNKAKKTLMHFGNDVAYSNFIPSTISTLESSRSLSDLPHCLANASITTNIACPLRYFSGYGIDHPLAVRFEQGVPLSWFKGFQVEIDALMESQTAVRLRVSTSQILEPIRIVRKNIEFQSCSLQSVQNFPLIQCSGGTLIIESITFSIPSGLTITGHSMIECSSTAVHTFTCRSSSFSNCKAPNGGVAWIELAGTNSILVKHEKTSTFASSFKNCVAIGDSVDPSNPTGKGGVLFVTGTSSHATPIRFNDSPTNHARFEDNLAGSGNDLFITSSLFESVPTGSLKSFGGGSFSLDDHVAIEGRLPSESAEIGLLIPSPVVSVNGSVDELMTGKSGEDTESCKWTSTFCATLGFGIKHLTKKYSTGELFPQSIQFIYNMTYNETAIIVNDQDVSVVGTKAKTPTQAEVLRTIVEIVPSTTASSLFTIKGNAKLSVSGLDLRPIAKCGLFCVESSGDSLKLSDLGIVCSLEAEYSQPLIKSNGRPISIELCTFNTTTSGTARLAHPLVQLVPPSGGVVPSAAFTLSSVSFSDFQTRSDPLVVGNTDGTISVVGTTFTRCSCSSEIKGTLVRVKTSGLSTAITEDLWSGSFDASTEAGWFYGQDRSLVSTNELPHPNCGSSRVGCSSFDSGVASSSKFSISTITLSRRCEMSRLFEASSSFTIESPTSPSSITLKEESQFKISASSAVLLLSSLQMEIDSSCSSSPLFVASKGTLHLSSCEIGTDTKTLIPPSVTVLMEVLGEGTLQLTTSTIKNVEFTHASEGSAILLHTSATFSTNSVNVFSGIWSNGTGSHIFVNSADLSETAINETILPFNATLSPTADSLFSEIDKNRFFGKDGLDEWSLLYLWHPHTSGTVHINTAGQDHPNCGTTQLPCSSIVESQSKLKGEQKLMNLDTKSVLSSELVSTMTEWTLTQSSGGSLWIEGEGQLMILKSNPSKLTLSGISMEFGTLKEGRTSSVMLIEEGWMILSLCEIGDGLTELGISFGRVCGGSLTIGGTKMNLVSSTAPLFSTESGSLIVEESCTITHPASSRTKPLLSISGGSASLTSTTIPPITLSSSNSLISVSGSGSLSVCDVDFESMENSGSGAVLHFSSSGCLWLDRVNLNGSSCGSSGKGRSLFITRTDAFTSNNLHLNDVTVAQPTSSGKHEIFIEGTSLESAACSDWKSFVGFDVSSFTPSTIVENWFENKEDSSLSGPVAYLIFGHSTGAIHISNDFWDHPNCGTEHLPCSSLLAAHDKLTEQNQNIILHSDIELSGVINAKSTGSEISSSSSGSPTKLTLTGVAQFKVPASTSLTLTSLVVSLPAAITKPIFLVAAGSLSLTSVDIQNTAVTTRSAAHLFSVTSGSLVLTDTNMLFDHLFELESSSVIEQNGGHVEMTRCPLGNVSKVTGDGSVVHSALTSATDSLLIEGGSFSSCSSGGKGGVIFVSSAAAVPSSNLIVRSTFDSSCSCGSSEKGSWVFVEGHLLSSLIAETNWQTTITSLSTPTHDSLLWGTDLSEKLESDYGSVSLLAFLAEYNNNSISVGAGGQDVSGCGLTIRRCVGLDLAHSHLDGVGTHSLVIHSESSLSSPISIGTHDLTLSAIGDSARVSVGLDGGFVISESELKVSKLDFVSNSKPQSRSLFEVNGGSGMISECSFTSFTLTSSALISHSCGTLTLLKTNFTSISRKVGNGGVLESVLTTSMELVVDDIWMKSVSALDGSGDGIFVSLTSIPKLSPIPSFRLQNVKYSVSSETNVSPRFIWVEGNDLSSWLDYSDSRFDGSYGVGVDEDWLWSVDKSESFSSSLVFYLKKGSGAIGFSEEGIVHARCGYFSAWCKSITQTLVRAAEMETTQINVKEFGRITSLVDVSNGTLFKGSPLMSIVRMSGGGSFSEAGGDTVHFESLHFEIENEDRREPAFSVTSGHLNVSNVELKVIGSSELSLFKSTSSQLSLQLIRFSETTSKLPRIVECEGGMATLSDIKMTSLSFSTTPFVLKKLREATFDKVTSKNSGVSELISISDGTSLEMTGCMFDSSLPSWSSNEDDLCSWSSGFVTILSTPTRIEWSRFSGFGNGALSITDSSLTLDSNTFHSNDGNQTSFPSTRRNVRCVNGSVEIGSVSGGDGFETPSLWIWTEDCEVTKKSIPVRSPLFNLTFDEKKSSSILNKDKSISATLVGSLLIPCSLFLEVFEKSEANQNKSPFVVALTPSNTISFTESEITLKLSRAELNKTLNMDSELRGCLIYGNGVRTGDFKFQNSLRDEHKSYTATVMKWLVPVICGVVGLLVLLLLVIVVIWCCRRNSKAKEAEYLVANQEVAEIEIVKEDFFAENTLGTTAFVFEDGNNVKHGGENHSTEVKEGQLPEDADEFSGNGKMVVVNGGGEETRTVSKYVSLYEHLHGKCKQPGMEKGAMMVELVKRMKSLLMAEPTSPLFTRLSPHVVLLNGQGEIRLDLKHGQSVVGKEVGTVTGENELKQQQEEQRWQAPETDRKDKSEIDVVAASVFSLGLLLAEIDTGQVPFGEIDALNAHRALGTGVLPKMDGVCDELQELVGQCLRINTSDRPDFDSILLSLSLIGCENAQKRNEASIPKHLLVVN</sequence>